<proteinExistence type="predicted"/>
<sequence length="154" mass="17053">MDITGTPGWLASPRLTDKEEEWFLSEMGFQPMTDGSCPLRTLLGMAQFNLFPLLSRAARVSPPGFESGDGTIRNEDGQRTILIIYTAARFDRSRGSKEREDTLGCDPNRYSPFDYFSSGFVEPCLGFAEGSVPRWGCEVTSGRCPPWNALAQAN</sequence>
<name>A0AAV2N5B3_9HYME</name>
<organism evidence="1 2">
    <name type="scientific">Lasius platythorax</name>
    <dbReference type="NCBI Taxonomy" id="488582"/>
    <lineage>
        <taxon>Eukaryota</taxon>
        <taxon>Metazoa</taxon>
        <taxon>Ecdysozoa</taxon>
        <taxon>Arthropoda</taxon>
        <taxon>Hexapoda</taxon>
        <taxon>Insecta</taxon>
        <taxon>Pterygota</taxon>
        <taxon>Neoptera</taxon>
        <taxon>Endopterygota</taxon>
        <taxon>Hymenoptera</taxon>
        <taxon>Apocrita</taxon>
        <taxon>Aculeata</taxon>
        <taxon>Formicoidea</taxon>
        <taxon>Formicidae</taxon>
        <taxon>Formicinae</taxon>
        <taxon>Lasius</taxon>
        <taxon>Lasius</taxon>
    </lineage>
</organism>
<dbReference type="EMBL" id="OZ034833">
    <property type="protein sequence ID" value="CAL1675192.1"/>
    <property type="molecule type" value="Genomic_DNA"/>
</dbReference>
<evidence type="ECO:0000313" key="2">
    <source>
        <dbReference type="Proteomes" id="UP001497644"/>
    </source>
</evidence>
<reference evidence="1" key="1">
    <citation type="submission" date="2024-04" db="EMBL/GenBank/DDBJ databases">
        <authorList>
            <consortium name="Molecular Ecology Group"/>
        </authorList>
    </citation>
    <scope>NUCLEOTIDE SEQUENCE</scope>
</reference>
<evidence type="ECO:0000313" key="1">
    <source>
        <dbReference type="EMBL" id="CAL1675192.1"/>
    </source>
</evidence>
<keyword evidence="2" id="KW-1185">Reference proteome</keyword>
<dbReference type="AlphaFoldDB" id="A0AAV2N5B3"/>
<protein>
    <submittedName>
        <fullName evidence="1">Uncharacterized protein</fullName>
    </submittedName>
</protein>
<accession>A0AAV2N5B3</accession>
<gene>
    <name evidence="1" type="ORF">LPLAT_LOCUS1674</name>
</gene>
<dbReference type="Proteomes" id="UP001497644">
    <property type="component" value="Chromosome 10"/>
</dbReference>